<reference evidence="3" key="1">
    <citation type="submission" date="2019-10" db="EMBL/GenBank/DDBJ databases">
        <title>Draft genome sequece of Microseira wollei NIES-4236.</title>
        <authorList>
            <person name="Yamaguchi H."/>
            <person name="Suzuki S."/>
            <person name="Kawachi M."/>
        </authorList>
    </citation>
    <scope>NUCLEOTIDE SEQUENCE</scope>
    <source>
        <strain evidence="3">NIES-4236</strain>
    </source>
</reference>
<organism evidence="3 4">
    <name type="scientific">Microseira wollei NIES-4236</name>
    <dbReference type="NCBI Taxonomy" id="2530354"/>
    <lineage>
        <taxon>Bacteria</taxon>
        <taxon>Bacillati</taxon>
        <taxon>Cyanobacteriota</taxon>
        <taxon>Cyanophyceae</taxon>
        <taxon>Oscillatoriophycideae</taxon>
        <taxon>Aerosakkonematales</taxon>
        <taxon>Aerosakkonemataceae</taxon>
        <taxon>Microseira</taxon>
    </lineage>
</organism>
<proteinExistence type="predicted"/>
<evidence type="ECO:0000259" key="2">
    <source>
        <dbReference type="PROSITE" id="PS51352"/>
    </source>
</evidence>
<name>A0AAV3XJQ7_9CYAN</name>
<dbReference type="PANTHER" id="PTHR47353">
    <property type="entry name" value="THIOREDOXIN-LIKE PROTEIN HCF164, CHLOROPLASTIC"/>
    <property type="match status" value="1"/>
</dbReference>
<accession>A0AAV3XJQ7</accession>
<dbReference type="Proteomes" id="UP001050975">
    <property type="component" value="Unassembled WGS sequence"/>
</dbReference>
<dbReference type="InterPro" id="IPR044241">
    <property type="entry name" value="TxlA/HCF164"/>
</dbReference>
<keyword evidence="1" id="KW-0732">Signal</keyword>
<feature type="chain" id="PRO_5043506463" description="Thioredoxin domain-containing protein" evidence="1">
    <location>
        <begin position="29"/>
        <end position="180"/>
    </location>
</feature>
<feature type="domain" description="Thioredoxin" evidence="2">
    <location>
        <begin position="19"/>
        <end position="174"/>
    </location>
</feature>
<protein>
    <recommendedName>
        <fullName evidence="2">Thioredoxin domain-containing protein</fullName>
    </recommendedName>
</protein>
<dbReference type="Pfam" id="PF00085">
    <property type="entry name" value="Thioredoxin"/>
    <property type="match status" value="1"/>
</dbReference>
<evidence type="ECO:0000256" key="1">
    <source>
        <dbReference type="SAM" id="SignalP"/>
    </source>
</evidence>
<dbReference type="AlphaFoldDB" id="A0AAV3XJQ7"/>
<dbReference type="InterPro" id="IPR013766">
    <property type="entry name" value="Thioredoxin_domain"/>
</dbReference>
<dbReference type="Gene3D" id="3.40.30.10">
    <property type="entry name" value="Glutaredoxin"/>
    <property type="match status" value="1"/>
</dbReference>
<dbReference type="SUPFAM" id="SSF52833">
    <property type="entry name" value="Thioredoxin-like"/>
    <property type="match status" value="1"/>
</dbReference>
<dbReference type="GO" id="GO:0016671">
    <property type="term" value="F:oxidoreductase activity, acting on a sulfur group of donors, disulfide as acceptor"/>
    <property type="evidence" value="ECO:0007669"/>
    <property type="project" value="TreeGrafter"/>
</dbReference>
<evidence type="ECO:0000313" key="3">
    <source>
        <dbReference type="EMBL" id="GET40405.1"/>
    </source>
</evidence>
<gene>
    <name evidence="3" type="ORF">MiSe_52140</name>
</gene>
<keyword evidence="4" id="KW-1185">Reference proteome</keyword>
<dbReference type="EMBL" id="BLAY01000090">
    <property type="protein sequence ID" value="GET40405.1"/>
    <property type="molecule type" value="Genomic_DNA"/>
</dbReference>
<dbReference type="PROSITE" id="PS51352">
    <property type="entry name" value="THIOREDOXIN_2"/>
    <property type="match status" value="1"/>
</dbReference>
<dbReference type="RefSeq" id="WP_226586241.1">
    <property type="nucleotide sequence ID" value="NZ_BLAY01000090.1"/>
</dbReference>
<dbReference type="PANTHER" id="PTHR47353:SF1">
    <property type="entry name" value="THIOREDOXIN-LIKE PROTEIN HCF164, CHLOROPLASTIC"/>
    <property type="match status" value="1"/>
</dbReference>
<evidence type="ECO:0000313" key="4">
    <source>
        <dbReference type="Proteomes" id="UP001050975"/>
    </source>
</evidence>
<sequence length="180" mass="19594">MKAHLKTVLLLGFGSLATVLGVATLPQAAVSHNSNASMEVVQAATEPLSEREIQIAQAPRGNALAAELQGKPTIVKIYADWCSACQRLRPVTNSLQQQFKGKANFVVFDVTNRTTTQAAEARARQLGLSNFLAAHRAQTSTIAVINPSNGQIFRQFRYNFNQQQYVNAINQAIARISARS</sequence>
<comment type="caution">
    <text evidence="3">The sequence shown here is derived from an EMBL/GenBank/DDBJ whole genome shotgun (WGS) entry which is preliminary data.</text>
</comment>
<feature type="signal peptide" evidence="1">
    <location>
        <begin position="1"/>
        <end position="28"/>
    </location>
</feature>
<dbReference type="InterPro" id="IPR036249">
    <property type="entry name" value="Thioredoxin-like_sf"/>
</dbReference>